<dbReference type="Proteomes" id="UP000234857">
    <property type="component" value="Unassembled WGS sequence"/>
</dbReference>
<reference evidence="1 2" key="1">
    <citation type="submission" date="2017-11" db="EMBL/GenBank/DDBJ databases">
        <title>Genome-resolved metagenomics identifies genetic mobility, metabolic interactions, and unexpected diversity in perchlorate-reducing communities.</title>
        <authorList>
            <person name="Barnum T.P."/>
            <person name="Figueroa I.A."/>
            <person name="Carlstrom C.I."/>
            <person name="Lucas L.N."/>
            <person name="Engelbrektson A.L."/>
            <person name="Coates J.D."/>
        </authorList>
    </citation>
    <scope>NUCLEOTIDE SEQUENCE [LARGE SCALE GENOMIC DNA]</scope>
    <source>
        <strain evidence="1">BM706</strain>
    </source>
</reference>
<proteinExistence type="predicted"/>
<accession>A0A2N5ZLS1</accession>
<protein>
    <submittedName>
        <fullName evidence="1">Uncharacterized protein</fullName>
    </submittedName>
</protein>
<gene>
    <name evidence="1" type="ORF">C0601_01420</name>
</gene>
<evidence type="ECO:0000313" key="1">
    <source>
        <dbReference type="EMBL" id="PLX19542.1"/>
    </source>
</evidence>
<dbReference type="EMBL" id="PKTG01000025">
    <property type="protein sequence ID" value="PLX19542.1"/>
    <property type="molecule type" value="Genomic_DNA"/>
</dbReference>
<comment type="caution">
    <text evidence="1">The sequence shown here is derived from an EMBL/GenBank/DDBJ whole genome shotgun (WGS) entry which is preliminary data.</text>
</comment>
<dbReference type="AlphaFoldDB" id="A0A2N5ZLS1"/>
<sequence>MKIQILKKSIVVLTVFVLSIVSYSSINDFISDDIVAAVRVDYKAISTDPIMSEFYKNGIVKNKIDSYEVFVSQTGFRPEKDLNSIYALFSKDVISGNSKRTAIIFNGVFNEKKVTNYFQNMKKENKKISYTPVKYIGKTFYKTPDGSCFVFFDKNNLVLGNLEFSKELLDRYEKRNLIKIGSTKDAQVKEDSFKKYFGRSSDKDHIKGLIKITEDTKANIKKKYPGQAVFAKIDDVSFHGKIVPGVFISIDLNADTADSAKNISDMLNNLKLAGTLYGARFGLLDIINGISVTSSAKAAVININLTYKQIKESVEKIKKIIPKSMIDKVKQQQNK</sequence>
<name>A0A2N5ZLS1_MUIH1</name>
<organism evidence="1 2">
    <name type="scientific">Muiribacterium halophilum</name>
    <dbReference type="NCBI Taxonomy" id="2053465"/>
    <lineage>
        <taxon>Bacteria</taxon>
        <taxon>Candidatus Muiribacteriota</taxon>
        <taxon>Candidatus Muiribacteriia</taxon>
        <taxon>Candidatus Muiribacteriales</taxon>
        <taxon>Candidatus Muiribacteriaceae</taxon>
        <taxon>Candidatus Muiribacterium</taxon>
    </lineage>
</organism>
<evidence type="ECO:0000313" key="2">
    <source>
        <dbReference type="Proteomes" id="UP000234857"/>
    </source>
</evidence>